<accession>A0AAX2ZGZ4</accession>
<dbReference type="AlphaFoldDB" id="A0AAX2ZGZ4"/>
<protein>
    <submittedName>
        <fullName evidence="2">Uncharacterized protein</fullName>
    </submittedName>
</protein>
<reference evidence="2 3" key="1">
    <citation type="journal article" date="2023" name="Int. J. Syst. Evol. Microbiol.">
        <title>Terrisporobacter hibernicus sp. nov., isolated from bovine faeces in Northern Ireland.</title>
        <authorList>
            <person name="Mitchell M."/>
            <person name="Nguyen S.V."/>
            <person name="Connor M."/>
            <person name="Fairley D.J."/>
            <person name="Donoghue O."/>
            <person name="Marshall H."/>
            <person name="Koolman L."/>
            <person name="McMullan G."/>
            <person name="Schaffer K.E."/>
            <person name="McGrath J.W."/>
            <person name="Fanning S."/>
        </authorList>
    </citation>
    <scope>NUCLEOTIDE SEQUENCE [LARGE SCALE GENOMIC DNA]</scope>
    <source>
        <strain evidence="2 3">MCA3</strain>
    </source>
</reference>
<evidence type="ECO:0000256" key="1">
    <source>
        <dbReference type="SAM" id="MobiDB-lite"/>
    </source>
</evidence>
<organism evidence="2 3">
    <name type="scientific">Terrisporobacter hibernicus</name>
    <dbReference type="NCBI Taxonomy" id="2813371"/>
    <lineage>
        <taxon>Bacteria</taxon>
        <taxon>Bacillati</taxon>
        <taxon>Bacillota</taxon>
        <taxon>Clostridia</taxon>
        <taxon>Peptostreptococcales</taxon>
        <taxon>Peptostreptococcaceae</taxon>
        <taxon>Terrisporobacter</taxon>
    </lineage>
</organism>
<proteinExistence type="predicted"/>
<name>A0AAX2ZGZ4_9FIRM</name>
<evidence type="ECO:0000313" key="2">
    <source>
        <dbReference type="EMBL" id="UEL47344.1"/>
    </source>
</evidence>
<feature type="compositionally biased region" description="Basic residues" evidence="1">
    <location>
        <begin position="39"/>
        <end position="55"/>
    </location>
</feature>
<sequence>MKKWIDANLIAEQEAEVQKDKWEFERLMKEKPNFDKTKDRVKKRKNLKKLNNKLR</sequence>
<gene>
    <name evidence="2" type="ORF">JW646_17190</name>
</gene>
<dbReference type="EMBL" id="CP081135">
    <property type="protein sequence ID" value="UEL47344.1"/>
    <property type="molecule type" value="Genomic_DNA"/>
</dbReference>
<feature type="region of interest" description="Disordered" evidence="1">
    <location>
        <begin position="35"/>
        <end position="55"/>
    </location>
</feature>
<dbReference type="KEGG" id="tem:JW646_17190"/>
<dbReference type="RefSeq" id="WP_228415795.1">
    <property type="nucleotide sequence ID" value="NZ_CP081135.1"/>
</dbReference>
<evidence type="ECO:0000313" key="3">
    <source>
        <dbReference type="Proteomes" id="UP001198983"/>
    </source>
</evidence>
<dbReference type="Proteomes" id="UP001198983">
    <property type="component" value="Chromosome"/>
</dbReference>
<keyword evidence="3" id="KW-1185">Reference proteome</keyword>